<sequence length="350" mass="38554">MPPSLSVVICSYNGAARLGRPLDALATQTAHAKLEIIVVDDASLDGTGDVARGHGVTVIRHETNRGTAAARETGLRAAKGRVVAFIDDDIEPCLRWAELLLDGYTEEGVAGVGGPIVPVTGDGFLTRFLERNNRHEPLGLELTVSAALPYRFWLYLRRQWATARAAGGRRDVYAFSGGNMSFERERLLAVGGFDTRFRYAAEEEDLSRRLRRDRPGRLIFVPDALVVHRHAPTVRGLLRRSLAYGRGAAMQYLKWPAVRPTVFPWPVLVAGLALAAVRWPAVAVVSVLLPLLLYPVGLRNAVRGRIEALADPYLRLAQEACENIGFLHGLWAFRRMFTEDRTGRGGGQRT</sequence>
<evidence type="ECO:0000256" key="3">
    <source>
        <dbReference type="ARBA" id="ARBA00022676"/>
    </source>
</evidence>
<dbReference type="GO" id="GO:0016757">
    <property type="term" value="F:glycosyltransferase activity"/>
    <property type="evidence" value="ECO:0007669"/>
    <property type="project" value="UniProtKB-KW"/>
</dbReference>
<keyword evidence="5" id="KW-0812">Transmembrane</keyword>
<feature type="domain" description="Glycosyltransferase 2-like" evidence="7">
    <location>
        <begin position="168"/>
        <end position="293"/>
    </location>
</feature>
<evidence type="ECO:0000259" key="6">
    <source>
        <dbReference type="Pfam" id="PF00535"/>
    </source>
</evidence>
<evidence type="ECO:0000256" key="1">
    <source>
        <dbReference type="ARBA" id="ARBA00004776"/>
    </source>
</evidence>
<feature type="domain" description="Glycosyltransferase 2-like" evidence="6">
    <location>
        <begin position="6"/>
        <end position="135"/>
    </location>
</feature>
<reference evidence="8 9" key="1">
    <citation type="submission" date="2024-09" db="EMBL/GenBank/DDBJ databases">
        <authorList>
            <person name="Sun Q."/>
            <person name="Mori K."/>
        </authorList>
    </citation>
    <scope>NUCLEOTIDE SEQUENCE [LARGE SCALE GENOMIC DNA]</scope>
    <source>
        <strain evidence="8 9">JCM 3143</strain>
    </source>
</reference>
<proteinExistence type="inferred from homology"/>
<keyword evidence="4 8" id="KW-0808">Transferase</keyword>
<dbReference type="RefSeq" id="WP_344985800.1">
    <property type="nucleotide sequence ID" value="NZ_BAAAXV010000001.1"/>
</dbReference>
<evidence type="ECO:0000259" key="7">
    <source>
        <dbReference type="Pfam" id="PF13632"/>
    </source>
</evidence>
<evidence type="ECO:0000313" key="9">
    <source>
        <dbReference type="Proteomes" id="UP001589532"/>
    </source>
</evidence>
<gene>
    <name evidence="8" type="ORF">ACFFSA_39975</name>
</gene>
<name>A0ABV5SE82_9ACTN</name>
<evidence type="ECO:0000256" key="4">
    <source>
        <dbReference type="ARBA" id="ARBA00022679"/>
    </source>
</evidence>
<dbReference type="CDD" id="cd00761">
    <property type="entry name" value="Glyco_tranf_GTA_type"/>
    <property type="match status" value="1"/>
</dbReference>
<dbReference type="SUPFAM" id="SSF53448">
    <property type="entry name" value="Nucleotide-diphospho-sugar transferases"/>
    <property type="match status" value="1"/>
</dbReference>
<comment type="caution">
    <text evidence="8">The sequence shown here is derived from an EMBL/GenBank/DDBJ whole genome shotgun (WGS) entry which is preliminary data.</text>
</comment>
<evidence type="ECO:0000313" key="8">
    <source>
        <dbReference type="EMBL" id="MFB9629289.1"/>
    </source>
</evidence>
<dbReference type="PANTHER" id="PTHR43179:SF12">
    <property type="entry name" value="GALACTOFURANOSYLTRANSFERASE GLFT2"/>
    <property type="match status" value="1"/>
</dbReference>
<dbReference type="Pfam" id="PF13632">
    <property type="entry name" value="Glyco_trans_2_3"/>
    <property type="match status" value="1"/>
</dbReference>
<keyword evidence="5" id="KW-1133">Transmembrane helix</keyword>
<keyword evidence="3 8" id="KW-0328">Glycosyltransferase</keyword>
<dbReference type="EC" id="2.4.-.-" evidence="8"/>
<organism evidence="8 9">
    <name type="scientific">Nonomuraea helvata</name>
    <dbReference type="NCBI Taxonomy" id="37484"/>
    <lineage>
        <taxon>Bacteria</taxon>
        <taxon>Bacillati</taxon>
        <taxon>Actinomycetota</taxon>
        <taxon>Actinomycetes</taxon>
        <taxon>Streptosporangiales</taxon>
        <taxon>Streptosporangiaceae</taxon>
        <taxon>Nonomuraea</taxon>
    </lineage>
</organism>
<evidence type="ECO:0000256" key="5">
    <source>
        <dbReference type="SAM" id="Phobius"/>
    </source>
</evidence>
<dbReference type="PANTHER" id="PTHR43179">
    <property type="entry name" value="RHAMNOSYLTRANSFERASE WBBL"/>
    <property type="match status" value="1"/>
</dbReference>
<dbReference type="Pfam" id="PF00535">
    <property type="entry name" value="Glycos_transf_2"/>
    <property type="match status" value="1"/>
</dbReference>
<keyword evidence="9" id="KW-1185">Reference proteome</keyword>
<evidence type="ECO:0000256" key="2">
    <source>
        <dbReference type="ARBA" id="ARBA00006739"/>
    </source>
</evidence>
<dbReference type="EMBL" id="JBHMBW010000054">
    <property type="protein sequence ID" value="MFB9629289.1"/>
    <property type="molecule type" value="Genomic_DNA"/>
</dbReference>
<comment type="similarity">
    <text evidence="2">Belongs to the glycosyltransferase 2 family.</text>
</comment>
<dbReference type="InterPro" id="IPR001173">
    <property type="entry name" value="Glyco_trans_2-like"/>
</dbReference>
<protein>
    <submittedName>
        <fullName evidence="8">Glycosyltransferase family 2 protein</fullName>
        <ecNumber evidence="8">2.4.-.-</ecNumber>
    </submittedName>
</protein>
<feature type="transmembrane region" description="Helical" evidence="5">
    <location>
        <begin position="263"/>
        <end position="296"/>
    </location>
</feature>
<comment type="pathway">
    <text evidence="1">Cell wall biogenesis; cell wall polysaccharide biosynthesis.</text>
</comment>
<dbReference type="Proteomes" id="UP001589532">
    <property type="component" value="Unassembled WGS sequence"/>
</dbReference>
<dbReference type="InterPro" id="IPR029044">
    <property type="entry name" value="Nucleotide-diphossugar_trans"/>
</dbReference>
<dbReference type="Gene3D" id="3.90.550.10">
    <property type="entry name" value="Spore Coat Polysaccharide Biosynthesis Protein SpsA, Chain A"/>
    <property type="match status" value="1"/>
</dbReference>
<keyword evidence="5" id="KW-0472">Membrane</keyword>
<accession>A0ABV5SE82</accession>